<comment type="caution">
    <text evidence="2">The sequence shown here is derived from an EMBL/GenBank/DDBJ whole genome shotgun (WGS) entry which is preliminary data.</text>
</comment>
<dbReference type="SUPFAM" id="SSF75304">
    <property type="entry name" value="Amidase signature (AS) enzymes"/>
    <property type="match status" value="1"/>
</dbReference>
<name>A0A6P0U9D7_9FLAO</name>
<dbReference type="InterPro" id="IPR023631">
    <property type="entry name" value="Amidase_dom"/>
</dbReference>
<feature type="domain" description="Amidase" evidence="1">
    <location>
        <begin position="118"/>
        <end position="543"/>
    </location>
</feature>
<keyword evidence="3" id="KW-1185">Reference proteome</keyword>
<dbReference type="Pfam" id="PF01425">
    <property type="entry name" value="Amidase"/>
    <property type="match status" value="1"/>
</dbReference>
<accession>A0A6P0U9D7</accession>
<dbReference type="AlphaFoldDB" id="A0A6P0U9D7"/>
<dbReference type="InterPro" id="IPR036928">
    <property type="entry name" value="AS_sf"/>
</dbReference>
<sequence>MEKLGKRKKRVGVLLLLATTLLFIGCKNTKAPEEDIVLWTPYNDSAEVAANKEHENPRMRYKLIQSRVLDKNDIFLPLYREVNAFPEARYESLKPLILEQDIPSLQKAIKAGKLTYEELTLFYLKRIYQYELDNETTLNTVIALNAQVLEEARERDRNRKDGQHPIYGMPVLLKDNIDTDGMRTTAGALAFQENTTSDAFIVKQLKSHGALILGKVNLSEWAYYLCDGCPVGYSAYGGQTLNPYGRRIFETGGSSSGSGTSMAANYAVAAVGTETSGSILSPSSQNSVVGLKPTIGLLSRSGIVPISSTLDTPGPMTRNVTDNAILLDAMLGKDPEDTASVEKEQGAHWFDQLGKEDLRGKRFGAFSNLLERDSIYSRTLELLKEAGAEITILDPPGIPLDGFLSILNLDMKEDLPAYIRKNVRDTKAVTVRTVQDVMDFNLQDTLVRIPYGQGRLKAVVTDSTSVEDLLKIKSDLEKSSRDFFNTAMDTHRLDAILSINNYHAAYAAVAKYPALTVPMGYKTNGEPISLTFIGKSFEEPELLQLGAAFEKISKVRKIPEGYK</sequence>
<protein>
    <submittedName>
        <fullName evidence="2">Amidase</fullName>
    </submittedName>
</protein>
<dbReference type="PANTHER" id="PTHR42678">
    <property type="entry name" value="AMIDASE"/>
    <property type="match status" value="1"/>
</dbReference>
<dbReference type="PROSITE" id="PS51257">
    <property type="entry name" value="PROKAR_LIPOPROTEIN"/>
    <property type="match status" value="1"/>
</dbReference>
<evidence type="ECO:0000259" key="1">
    <source>
        <dbReference type="Pfam" id="PF01425"/>
    </source>
</evidence>
<dbReference type="PANTHER" id="PTHR42678:SF34">
    <property type="entry name" value="OS04G0183300 PROTEIN"/>
    <property type="match status" value="1"/>
</dbReference>
<dbReference type="Gene3D" id="3.90.1300.10">
    <property type="entry name" value="Amidase signature (AS) domain"/>
    <property type="match status" value="1"/>
</dbReference>
<evidence type="ECO:0000313" key="3">
    <source>
        <dbReference type="Proteomes" id="UP000468443"/>
    </source>
</evidence>
<dbReference type="RefSeq" id="WP_163691214.1">
    <property type="nucleotide sequence ID" value="NZ_FXTW01000001.1"/>
</dbReference>
<proteinExistence type="predicted"/>
<gene>
    <name evidence="2" type="ORF">GWK09_01300</name>
</gene>
<organism evidence="2 3">
    <name type="scientific">Muriicola jejuensis</name>
    <dbReference type="NCBI Taxonomy" id="504488"/>
    <lineage>
        <taxon>Bacteria</taxon>
        <taxon>Pseudomonadati</taxon>
        <taxon>Bacteroidota</taxon>
        <taxon>Flavobacteriia</taxon>
        <taxon>Flavobacteriales</taxon>
        <taxon>Flavobacteriaceae</taxon>
        <taxon>Muriicola</taxon>
    </lineage>
</organism>
<dbReference type="Proteomes" id="UP000468443">
    <property type="component" value="Unassembled WGS sequence"/>
</dbReference>
<dbReference type="EMBL" id="JAABOP010000001">
    <property type="protein sequence ID" value="NER09140.1"/>
    <property type="molecule type" value="Genomic_DNA"/>
</dbReference>
<reference evidence="2 3" key="1">
    <citation type="submission" date="2020-01" db="EMBL/GenBank/DDBJ databases">
        <title>Muriicola jejuensis KCTC 22299.</title>
        <authorList>
            <person name="Wang G."/>
        </authorList>
    </citation>
    <scope>NUCLEOTIDE SEQUENCE [LARGE SCALE GENOMIC DNA]</scope>
    <source>
        <strain evidence="2 3">KCTC 22299</strain>
    </source>
</reference>
<evidence type="ECO:0000313" key="2">
    <source>
        <dbReference type="EMBL" id="NER09140.1"/>
    </source>
</evidence>